<feature type="non-terminal residue" evidence="2">
    <location>
        <position position="1"/>
    </location>
</feature>
<dbReference type="Gene3D" id="3.30.420.10">
    <property type="entry name" value="Ribonuclease H-like superfamily/Ribonuclease H"/>
    <property type="match status" value="1"/>
</dbReference>
<comment type="caution">
    <text evidence="2">The sequence shown here is derived from an EMBL/GenBank/DDBJ whole genome shotgun (WGS) entry which is preliminary data.</text>
</comment>
<keyword evidence="1" id="KW-1133">Transmembrane helix</keyword>
<dbReference type="OrthoDB" id="1751476at2759"/>
<dbReference type="AlphaFoldDB" id="A0A371EVB0"/>
<evidence type="ECO:0000313" key="3">
    <source>
        <dbReference type="Proteomes" id="UP000257109"/>
    </source>
</evidence>
<name>A0A371EVB0_MUCPR</name>
<dbReference type="SUPFAM" id="SSF53098">
    <property type="entry name" value="Ribonuclease H-like"/>
    <property type="match status" value="1"/>
</dbReference>
<dbReference type="Proteomes" id="UP000257109">
    <property type="component" value="Unassembled WGS sequence"/>
</dbReference>
<feature type="transmembrane region" description="Helical" evidence="1">
    <location>
        <begin position="53"/>
        <end position="75"/>
    </location>
</feature>
<protein>
    <recommendedName>
        <fullName evidence="4">Copia protein</fullName>
    </recommendedName>
</protein>
<evidence type="ECO:0000256" key="1">
    <source>
        <dbReference type="SAM" id="Phobius"/>
    </source>
</evidence>
<dbReference type="InterPro" id="IPR012337">
    <property type="entry name" value="RNaseH-like_sf"/>
</dbReference>
<dbReference type="GO" id="GO:0003676">
    <property type="term" value="F:nucleic acid binding"/>
    <property type="evidence" value="ECO:0007669"/>
    <property type="project" value="InterPro"/>
</dbReference>
<evidence type="ECO:0008006" key="4">
    <source>
        <dbReference type="Google" id="ProtNLM"/>
    </source>
</evidence>
<accession>A0A371EVB0</accession>
<keyword evidence="1" id="KW-0812">Transmembrane</keyword>
<organism evidence="2 3">
    <name type="scientific">Mucuna pruriens</name>
    <name type="common">Velvet bean</name>
    <name type="synonym">Dolichos pruriens</name>
    <dbReference type="NCBI Taxonomy" id="157652"/>
    <lineage>
        <taxon>Eukaryota</taxon>
        <taxon>Viridiplantae</taxon>
        <taxon>Streptophyta</taxon>
        <taxon>Embryophyta</taxon>
        <taxon>Tracheophyta</taxon>
        <taxon>Spermatophyta</taxon>
        <taxon>Magnoliopsida</taxon>
        <taxon>eudicotyledons</taxon>
        <taxon>Gunneridae</taxon>
        <taxon>Pentapetalae</taxon>
        <taxon>rosids</taxon>
        <taxon>fabids</taxon>
        <taxon>Fabales</taxon>
        <taxon>Fabaceae</taxon>
        <taxon>Papilionoideae</taxon>
        <taxon>50 kb inversion clade</taxon>
        <taxon>NPAAA clade</taxon>
        <taxon>indigoferoid/millettioid clade</taxon>
        <taxon>Phaseoleae</taxon>
        <taxon>Mucuna</taxon>
    </lineage>
</organism>
<keyword evidence="1" id="KW-0472">Membrane</keyword>
<sequence>MVRSKISHFSLPKSLWEEALKIAVYILNRVPTKVVNKTPYELWTDKNLNIKHLHLVVILLAMLNALGVISFMTPLQDPFLKREMREFFEEVEFEKEESIKNVVFEEEFVNDICQILVSITVQETTPVIVNNVQTIVPDIVPKQDYDGVLLQTPIEQPQQPQEVSLKRSIRERRHAIPDDYIDDIGLTEDDQINFYQTMQSSNSQKWMDVMKDELKSMQDNDDNIERYKTRLVTKGFTQKEDIDYKETFSSISSKNSFRTTMTLVTHFDLELH</sequence>
<proteinExistence type="predicted"/>
<keyword evidence="3" id="KW-1185">Reference proteome</keyword>
<dbReference type="EMBL" id="QJKJ01011892">
    <property type="protein sequence ID" value="RDX69972.1"/>
    <property type="molecule type" value="Genomic_DNA"/>
</dbReference>
<gene>
    <name evidence="2" type="ORF">CR513_50844</name>
</gene>
<reference evidence="2" key="1">
    <citation type="submission" date="2018-05" db="EMBL/GenBank/DDBJ databases">
        <title>Draft genome of Mucuna pruriens seed.</title>
        <authorList>
            <person name="Nnadi N.E."/>
            <person name="Vos R."/>
            <person name="Hasami M.H."/>
            <person name="Devisetty U.K."/>
            <person name="Aguiy J.C."/>
        </authorList>
    </citation>
    <scope>NUCLEOTIDE SEQUENCE [LARGE SCALE GENOMIC DNA]</scope>
    <source>
        <strain evidence="2">JCA_2017</strain>
    </source>
</reference>
<dbReference type="InterPro" id="IPR036397">
    <property type="entry name" value="RNaseH_sf"/>
</dbReference>
<evidence type="ECO:0000313" key="2">
    <source>
        <dbReference type="EMBL" id="RDX69972.1"/>
    </source>
</evidence>